<dbReference type="AlphaFoldDB" id="A0A225M8A7"/>
<keyword evidence="2" id="KW-0238">DNA-binding</keyword>
<dbReference type="Proteomes" id="UP000214603">
    <property type="component" value="Unassembled WGS sequence"/>
</dbReference>
<dbReference type="PROSITE" id="PS01117">
    <property type="entry name" value="HTH_MARR_1"/>
    <property type="match status" value="1"/>
</dbReference>
<dbReference type="PROSITE" id="PS50995">
    <property type="entry name" value="HTH_MARR_2"/>
    <property type="match status" value="1"/>
</dbReference>
<evidence type="ECO:0000256" key="2">
    <source>
        <dbReference type="ARBA" id="ARBA00023125"/>
    </source>
</evidence>
<dbReference type="PRINTS" id="PR00598">
    <property type="entry name" value="HTHMARR"/>
</dbReference>
<proteinExistence type="predicted"/>
<accession>A0A225M8A7</accession>
<keyword evidence="6" id="KW-1185">Reference proteome</keyword>
<protein>
    <submittedName>
        <fullName evidence="5">MarR family transcriptional regulator</fullName>
    </submittedName>
</protein>
<dbReference type="SMART" id="SM00347">
    <property type="entry name" value="HTH_MARR"/>
    <property type="match status" value="1"/>
</dbReference>
<dbReference type="Gene3D" id="1.10.10.10">
    <property type="entry name" value="Winged helix-like DNA-binding domain superfamily/Winged helix DNA-binding domain"/>
    <property type="match status" value="1"/>
</dbReference>
<sequence>MAQNTLPPFPAQPPGDGAVAADKAAASAGCRFYHPDGYTLCQQDNIGYILKTVYASINRMIDQGVAPLGLTAMQWKPMVLISSRKIDTPAELARAVNVDTGAMTRTLDRLEAKGFLTRHRSQTDRRVVKLELTRSGHDVVAGILPAVAHTLNTHLCDFSRLEVDTLISLLRRMEANGACGNPQPEPERDAPH</sequence>
<evidence type="ECO:0000313" key="5">
    <source>
        <dbReference type="EMBL" id="OWT57574.1"/>
    </source>
</evidence>
<dbReference type="OrthoDB" id="6195716at2"/>
<dbReference type="InterPro" id="IPR036390">
    <property type="entry name" value="WH_DNA-bd_sf"/>
</dbReference>
<gene>
    <name evidence="5" type="ORF">CEY11_16920</name>
</gene>
<dbReference type="RefSeq" id="WP_088604579.1">
    <property type="nucleotide sequence ID" value="NZ_NJIH01000009.1"/>
</dbReference>
<comment type="caution">
    <text evidence="5">The sequence shown here is derived from an EMBL/GenBank/DDBJ whole genome shotgun (WGS) entry which is preliminary data.</text>
</comment>
<name>A0A225M8A7_9BURK</name>
<keyword evidence="1" id="KW-0805">Transcription regulation</keyword>
<evidence type="ECO:0000313" key="6">
    <source>
        <dbReference type="Proteomes" id="UP000214603"/>
    </source>
</evidence>
<dbReference type="GO" id="GO:0003700">
    <property type="term" value="F:DNA-binding transcription factor activity"/>
    <property type="evidence" value="ECO:0007669"/>
    <property type="project" value="InterPro"/>
</dbReference>
<reference evidence="6" key="1">
    <citation type="submission" date="2017-06" db="EMBL/GenBank/DDBJ databases">
        <title>Herbaspirillum phytohormonus sp. nov., isolated from the root nodule of Robinia pseudoacacia in lead-zinc mine.</title>
        <authorList>
            <person name="Fan M."/>
            <person name="Lin Y."/>
        </authorList>
    </citation>
    <scope>NUCLEOTIDE SEQUENCE [LARGE SCALE GENOMIC DNA]</scope>
    <source>
        <strain evidence="6">SC-089</strain>
    </source>
</reference>
<evidence type="ECO:0000256" key="1">
    <source>
        <dbReference type="ARBA" id="ARBA00023015"/>
    </source>
</evidence>
<feature type="domain" description="HTH marR-type" evidence="4">
    <location>
        <begin position="43"/>
        <end position="175"/>
    </location>
</feature>
<dbReference type="PANTHER" id="PTHR42756:SF1">
    <property type="entry name" value="TRANSCRIPTIONAL REPRESSOR OF EMRAB OPERON"/>
    <property type="match status" value="1"/>
</dbReference>
<dbReference type="GO" id="GO:0003677">
    <property type="term" value="F:DNA binding"/>
    <property type="evidence" value="ECO:0007669"/>
    <property type="project" value="UniProtKB-KW"/>
</dbReference>
<dbReference type="EMBL" id="NJIH01000009">
    <property type="protein sequence ID" value="OWT57574.1"/>
    <property type="molecule type" value="Genomic_DNA"/>
</dbReference>
<dbReference type="InterPro" id="IPR036388">
    <property type="entry name" value="WH-like_DNA-bd_sf"/>
</dbReference>
<dbReference type="InterPro" id="IPR000835">
    <property type="entry name" value="HTH_MarR-typ"/>
</dbReference>
<dbReference type="SUPFAM" id="SSF46785">
    <property type="entry name" value="Winged helix' DNA-binding domain"/>
    <property type="match status" value="1"/>
</dbReference>
<evidence type="ECO:0000259" key="4">
    <source>
        <dbReference type="PROSITE" id="PS50995"/>
    </source>
</evidence>
<evidence type="ECO:0000256" key="3">
    <source>
        <dbReference type="ARBA" id="ARBA00023163"/>
    </source>
</evidence>
<dbReference type="InterPro" id="IPR023187">
    <property type="entry name" value="Tscrpt_reg_MarR-type_CS"/>
</dbReference>
<keyword evidence="3" id="KW-0804">Transcription</keyword>
<dbReference type="PANTHER" id="PTHR42756">
    <property type="entry name" value="TRANSCRIPTIONAL REGULATOR, MARR"/>
    <property type="match status" value="1"/>
</dbReference>
<organism evidence="5 6">
    <name type="scientific">Candidimonas nitroreducens</name>
    <dbReference type="NCBI Taxonomy" id="683354"/>
    <lineage>
        <taxon>Bacteria</taxon>
        <taxon>Pseudomonadati</taxon>
        <taxon>Pseudomonadota</taxon>
        <taxon>Betaproteobacteria</taxon>
        <taxon>Burkholderiales</taxon>
        <taxon>Alcaligenaceae</taxon>
        <taxon>Candidimonas</taxon>
    </lineage>
</organism>
<dbReference type="Pfam" id="PF01047">
    <property type="entry name" value="MarR"/>
    <property type="match status" value="1"/>
</dbReference>